<dbReference type="EMBL" id="JANEYF010001517">
    <property type="protein sequence ID" value="KAJ8963657.1"/>
    <property type="molecule type" value="Genomic_DNA"/>
</dbReference>
<gene>
    <name evidence="3" type="ORF">NQ314_005448</name>
</gene>
<accession>A0AAV8ZHC0</accession>
<proteinExistence type="predicted"/>
<dbReference type="Proteomes" id="UP001162156">
    <property type="component" value="Unassembled WGS sequence"/>
</dbReference>
<evidence type="ECO:0000313" key="4">
    <source>
        <dbReference type="Proteomes" id="UP001162156"/>
    </source>
</evidence>
<feature type="chain" id="PRO_5043373006" evidence="2">
    <location>
        <begin position="18"/>
        <end position="464"/>
    </location>
</feature>
<name>A0AAV8ZHC0_9CUCU</name>
<sequence>MELQFLVLCALTAIASAGYINSNNQVYNAIDDGSSYVSSSANAHGSSYLQTGSIIHGSSFTPSSSYIPSGSLPQSNVYYQDGSNSYATFGHSEYVPEIKDGVPIDTPEVQRAKAEHFALYAKAAAAAAAASARNRGQDYYQPRKTQTYYPTTSNQYNGDYNTGYTYQVTGYPLSNSGIHAPDGYNQIGPVDTPEVQQAKAAHFAAFAKAAARTAPNKHYRYRRGLDYFLHSSNLFNSQSQHVPIITKEGVPVETPEVQAAKAQHLLAHANAKSGHTEWTQVIYVLEINFAFTTFYATGGSYVDTNNQGWKTYGTPQINQVQYSINHQNTYGGWSYQGPQHIPHLDKNGVPVETPEVQAAKQQHFLAHSQAKLNEYGLNQGWQQQNFGSYGQSHAGSSFGSSLSHQGTLITPNGVPEETPEVKIAKAQHFAAHAQEQAKHAQWAGQSGSDYGSSYSYGRSSHSHY</sequence>
<reference evidence="3" key="1">
    <citation type="journal article" date="2023" name="Insect Mol. Biol.">
        <title>Genome sequencing provides insights into the evolution of gene families encoding plant cell wall-degrading enzymes in longhorned beetles.</title>
        <authorList>
            <person name="Shin N.R."/>
            <person name="Okamura Y."/>
            <person name="Kirsch R."/>
            <person name="Pauchet Y."/>
        </authorList>
    </citation>
    <scope>NUCLEOTIDE SEQUENCE</scope>
    <source>
        <strain evidence="3">RBIC_L_NR</strain>
    </source>
</reference>
<keyword evidence="2" id="KW-0732">Signal</keyword>
<dbReference type="AlphaFoldDB" id="A0AAV8ZHC0"/>
<feature type="region of interest" description="Disordered" evidence="1">
    <location>
        <begin position="432"/>
        <end position="464"/>
    </location>
</feature>
<comment type="caution">
    <text evidence="3">The sequence shown here is derived from an EMBL/GenBank/DDBJ whole genome shotgun (WGS) entry which is preliminary data.</text>
</comment>
<evidence type="ECO:0000256" key="1">
    <source>
        <dbReference type="SAM" id="MobiDB-lite"/>
    </source>
</evidence>
<keyword evidence="4" id="KW-1185">Reference proteome</keyword>
<protein>
    <submittedName>
        <fullName evidence="3">Uncharacterized protein</fullName>
    </submittedName>
</protein>
<organism evidence="3 4">
    <name type="scientific">Rhamnusium bicolor</name>
    <dbReference type="NCBI Taxonomy" id="1586634"/>
    <lineage>
        <taxon>Eukaryota</taxon>
        <taxon>Metazoa</taxon>
        <taxon>Ecdysozoa</taxon>
        <taxon>Arthropoda</taxon>
        <taxon>Hexapoda</taxon>
        <taxon>Insecta</taxon>
        <taxon>Pterygota</taxon>
        <taxon>Neoptera</taxon>
        <taxon>Endopterygota</taxon>
        <taxon>Coleoptera</taxon>
        <taxon>Polyphaga</taxon>
        <taxon>Cucujiformia</taxon>
        <taxon>Chrysomeloidea</taxon>
        <taxon>Cerambycidae</taxon>
        <taxon>Lepturinae</taxon>
        <taxon>Rhagiini</taxon>
        <taxon>Rhamnusium</taxon>
    </lineage>
</organism>
<feature type="signal peptide" evidence="2">
    <location>
        <begin position="1"/>
        <end position="17"/>
    </location>
</feature>
<evidence type="ECO:0000313" key="3">
    <source>
        <dbReference type="EMBL" id="KAJ8963657.1"/>
    </source>
</evidence>
<evidence type="ECO:0000256" key="2">
    <source>
        <dbReference type="SAM" id="SignalP"/>
    </source>
</evidence>